<proteinExistence type="predicted"/>
<accession>A0A5C5V3D6</accession>
<gene>
    <name evidence="1" type="ORF">KOR34_39970</name>
</gene>
<evidence type="ECO:0000313" key="2">
    <source>
        <dbReference type="Proteomes" id="UP000316714"/>
    </source>
</evidence>
<reference evidence="1 2" key="1">
    <citation type="submission" date="2019-02" db="EMBL/GenBank/DDBJ databases">
        <title>Deep-cultivation of Planctomycetes and their phenomic and genomic characterization uncovers novel biology.</title>
        <authorList>
            <person name="Wiegand S."/>
            <person name="Jogler M."/>
            <person name="Boedeker C."/>
            <person name="Pinto D."/>
            <person name="Vollmers J."/>
            <person name="Rivas-Marin E."/>
            <person name="Kohn T."/>
            <person name="Peeters S.H."/>
            <person name="Heuer A."/>
            <person name="Rast P."/>
            <person name="Oberbeckmann S."/>
            <person name="Bunk B."/>
            <person name="Jeske O."/>
            <person name="Meyerdierks A."/>
            <person name="Storesund J.E."/>
            <person name="Kallscheuer N."/>
            <person name="Luecker S."/>
            <person name="Lage O.M."/>
            <person name="Pohl T."/>
            <person name="Merkel B.J."/>
            <person name="Hornburger P."/>
            <person name="Mueller R.-W."/>
            <person name="Bruemmer F."/>
            <person name="Labrenz M."/>
            <person name="Spormann A.M."/>
            <person name="Op Den Camp H."/>
            <person name="Overmann J."/>
            <person name="Amann R."/>
            <person name="Jetten M.S.M."/>
            <person name="Mascher T."/>
            <person name="Medema M.H."/>
            <person name="Devos D.P."/>
            <person name="Kaster A.-K."/>
            <person name="Ovreas L."/>
            <person name="Rohde M."/>
            <person name="Galperin M.Y."/>
            <person name="Jogler C."/>
        </authorList>
    </citation>
    <scope>NUCLEOTIDE SEQUENCE [LARGE SCALE GENOMIC DNA]</scope>
    <source>
        <strain evidence="1 2">KOR34</strain>
    </source>
</reference>
<evidence type="ECO:0000313" key="1">
    <source>
        <dbReference type="EMBL" id="TWT32235.1"/>
    </source>
</evidence>
<dbReference type="AlphaFoldDB" id="A0A5C5V3D6"/>
<dbReference type="EMBL" id="SIHJ01000003">
    <property type="protein sequence ID" value="TWT32235.1"/>
    <property type="molecule type" value="Genomic_DNA"/>
</dbReference>
<name>A0A5C5V3D6_9BACT</name>
<comment type="caution">
    <text evidence="1">The sequence shown here is derived from an EMBL/GenBank/DDBJ whole genome shotgun (WGS) entry which is preliminary data.</text>
</comment>
<dbReference type="Proteomes" id="UP000316714">
    <property type="component" value="Unassembled WGS sequence"/>
</dbReference>
<organism evidence="1 2">
    <name type="scientific">Posidoniimonas corsicana</name>
    <dbReference type="NCBI Taxonomy" id="1938618"/>
    <lineage>
        <taxon>Bacteria</taxon>
        <taxon>Pseudomonadati</taxon>
        <taxon>Planctomycetota</taxon>
        <taxon>Planctomycetia</taxon>
        <taxon>Pirellulales</taxon>
        <taxon>Lacipirellulaceae</taxon>
        <taxon>Posidoniimonas</taxon>
    </lineage>
</organism>
<sequence>MADILKPLNDYATRNGEVVDCWEQLICPCGDSLFQLYSDDNEGGAYCVCPRCRTEHDIENSRNYVVSLVRNVCSCNFELLEIYVGKSVYPDTTEPKWVYVGGACPRCGVIGVYVDWHER</sequence>
<keyword evidence="2" id="KW-1185">Reference proteome</keyword>
<protein>
    <submittedName>
        <fullName evidence="1">Uncharacterized protein</fullName>
    </submittedName>
</protein>